<keyword evidence="2" id="KW-0812">Transmembrane</keyword>
<evidence type="ECO:0000313" key="4">
    <source>
        <dbReference type="Proteomes" id="UP000240206"/>
    </source>
</evidence>
<organism evidence="3 4">
    <name type="scientific">Synechococcus lacustris str. Tous</name>
    <dbReference type="NCBI Taxonomy" id="1910958"/>
    <lineage>
        <taxon>Bacteria</taxon>
        <taxon>Bacillati</taxon>
        <taxon>Cyanobacteriota</taxon>
        <taxon>Cyanophyceae</taxon>
        <taxon>Synechococcales</taxon>
        <taxon>Synechococcaceae</taxon>
        <taxon>Synechococcus</taxon>
    </lineage>
</organism>
<dbReference type="Pfam" id="PF10999">
    <property type="entry name" value="DUF2839"/>
    <property type="match status" value="1"/>
</dbReference>
<dbReference type="AlphaFoldDB" id="A0A2P7EI44"/>
<feature type="region of interest" description="Disordered" evidence="1">
    <location>
        <begin position="1"/>
        <end position="26"/>
    </location>
</feature>
<dbReference type="Proteomes" id="UP000240206">
    <property type="component" value="Unassembled WGS sequence"/>
</dbReference>
<gene>
    <name evidence="3" type="ORF">C7K08_00465</name>
</gene>
<dbReference type="InterPro" id="IPR021262">
    <property type="entry name" value="DUF2839"/>
</dbReference>
<name>A0A2P7EI44_9SYNE</name>
<evidence type="ECO:0008006" key="5">
    <source>
        <dbReference type="Google" id="ProtNLM"/>
    </source>
</evidence>
<reference evidence="4" key="1">
    <citation type="submission" date="2018-03" db="EMBL/GenBank/DDBJ databases">
        <title>Ecological and genomic features of two cosmopolitan and abundant freshwater picocyanobacteria.</title>
        <authorList>
            <person name="Cabello-Yeves P.J."/>
            <person name="Picazo A."/>
            <person name="Camacho A."/>
            <person name="Callieri C."/>
            <person name="Rosselli R."/>
            <person name="Roda-Garcia J."/>
            <person name="Coutinho F.H."/>
            <person name="Rodriguez-Valera F."/>
        </authorList>
    </citation>
    <scope>NUCLEOTIDE SEQUENCE [LARGE SCALE GENOMIC DNA]</scope>
    <source>
        <strain evidence="4">Tous</strain>
    </source>
</reference>
<keyword evidence="2" id="KW-1133">Transmembrane helix</keyword>
<protein>
    <recommendedName>
        <fullName evidence="5">DUF2839 domain-containing protein</fullName>
    </recommendedName>
</protein>
<sequence>MGEARRRSSQGLPPRQTKKAAPKDDSPRIVAWLPLTQNQAREFVSLTSKGAWVGIGAMALLWITVRFIGPAAGWWQLSDG</sequence>
<proteinExistence type="predicted"/>
<evidence type="ECO:0000256" key="2">
    <source>
        <dbReference type="SAM" id="Phobius"/>
    </source>
</evidence>
<evidence type="ECO:0000256" key="1">
    <source>
        <dbReference type="SAM" id="MobiDB-lite"/>
    </source>
</evidence>
<keyword evidence="4" id="KW-1185">Reference proteome</keyword>
<accession>A0A2P7EI44</accession>
<dbReference type="EMBL" id="PXVC01000001">
    <property type="protein sequence ID" value="PSI02896.1"/>
    <property type="molecule type" value="Genomic_DNA"/>
</dbReference>
<dbReference type="STRING" id="1910958.BTM30_03600"/>
<feature type="transmembrane region" description="Helical" evidence="2">
    <location>
        <begin position="51"/>
        <end position="75"/>
    </location>
</feature>
<comment type="caution">
    <text evidence="3">The sequence shown here is derived from an EMBL/GenBank/DDBJ whole genome shotgun (WGS) entry which is preliminary data.</text>
</comment>
<keyword evidence="2" id="KW-0472">Membrane</keyword>
<evidence type="ECO:0000313" key="3">
    <source>
        <dbReference type="EMBL" id="PSI02896.1"/>
    </source>
</evidence>
<dbReference type="RefSeq" id="WP_106498686.1">
    <property type="nucleotide sequence ID" value="NZ_PXVC01000001.1"/>
</dbReference>